<reference evidence="7" key="1">
    <citation type="submission" date="2015-12" db="EMBL/GenBank/DDBJ databases">
        <title>Update maize B73 reference genome by single molecule sequencing technologies.</title>
        <authorList>
            <consortium name="Maize Genome Sequencing Project"/>
            <person name="Ware D."/>
        </authorList>
    </citation>
    <scope>NUCLEOTIDE SEQUENCE [LARGE SCALE GENOMIC DNA]</scope>
    <source>
        <tissue evidence="7">Seedling</tissue>
    </source>
</reference>
<dbReference type="PANTHER" id="PTHR33077:SF155">
    <property type="entry name" value="PROTEIN TIFY 6B"/>
    <property type="match status" value="1"/>
</dbReference>
<dbReference type="GO" id="GO:2000022">
    <property type="term" value="P:regulation of jasmonic acid mediated signaling pathway"/>
    <property type="evidence" value="ECO:0007669"/>
    <property type="project" value="UniProtKB-UniRule"/>
</dbReference>
<dbReference type="IntAct" id="A0A1D6EPM4">
    <property type="interactions" value="4"/>
</dbReference>
<comment type="subcellular location">
    <subcellularLocation>
        <location evidence="4">Nucleus</location>
    </subcellularLocation>
</comment>
<keyword evidence="4" id="KW-0539">Nucleus</keyword>
<dbReference type="PROSITE" id="PS51320">
    <property type="entry name" value="TIFY"/>
    <property type="match status" value="1"/>
</dbReference>
<dbReference type="Pfam" id="PF09425">
    <property type="entry name" value="Jas_motif"/>
    <property type="match status" value="1"/>
</dbReference>
<dbReference type="GO" id="GO:0009611">
    <property type="term" value="P:response to wounding"/>
    <property type="evidence" value="ECO:0007669"/>
    <property type="project" value="UniProtKB-UniRule"/>
</dbReference>
<keyword evidence="3" id="KW-0832">Ubl conjugation</keyword>
<evidence type="ECO:0000313" key="7">
    <source>
        <dbReference type="EMBL" id="ONM21721.1"/>
    </source>
</evidence>
<sequence>MERDFLAAIGKEQQHPRKEKAGGGAEESGRLPRPPFAACRAAFLDLYARRAVLGWVGLGSAHSIRFGEMRLGCAAKFKRPFLSLSLLSYLFIYLFWLCSQQRVCGLGCHACRIPSDGRPAVYARFGRELMREKPRWRVAEPFGQPRVSLVDFELPLPLLLLACWWEGRGCLTDPSLAYFGAAAVPAMDWSFASKPCAAPALMSFRSAAREEPSFPQFSALDGTKNTAPRMLTHQRSFGPDSTQYAALHRAQNGARVVPVSSPFSQSNPMFRVQSSPSLPNSTAFKQPPFAISNAVASSTVGSYGGTRDAVRPRTAQLTIFYAGSVNVFNNVSAEKAQELMFLASRGSSAPVACKPEAPPTLAPAKVTAPEVLLPAKQMLFQKPQHLSPPPSSVPGILQSAALPRSASSSSNLDSPAPKSSVPLAVPPVSQAPPATLIATTTAAAIMPRAVPQARKASLARFLEKRKERVTTAAPYPSAKSPLESSDTFGSGSASANANDKSSCTDIALSSNHEESLCLGGQPRSIISFSEESPSTKLQI</sequence>
<feature type="region of interest" description="Disordered" evidence="5">
    <location>
        <begin position="9"/>
        <end position="30"/>
    </location>
</feature>
<evidence type="ECO:0000259" key="6">
    <source>
        <dbReference type="PROSITE" id="PS51320"/>
    </source>
</evidence>
<dbReference type="eggNOG" id="ENOG502QWAG">
    <property type="taxonomic scope" value="Eukaryota"/>
</dbReference>
<dbReference type="SMR" id="A0A1D6EPM4"/>
<comment type="function">
    <text evidence="4">Repressor of jasmonate responses.</text>
</comment>
<dbReference type="STRING" id="4577.A0A1D6EPM4"/>
<feature type="region of interest" description="Disordered" evidence="5">
    <location>
        <begin position="468"/>
        <end position="503"/>
    </location>
</feature>
<name>A0A1D6EPM4_MAIZE</name>
<dbReference type="OMA" id="CHACRIP"/>
<dbReference type="AlphaFoldDB" id="A0A1D6EPM4"/>
<feature type="domain" description="Tify" evidence="6">
    <location>
        <begin position="310"/>
        <end position="345"/>
    </location>
</feature>
<comment type="similarity">
    <text evidence="1 4">Belongs to the TIFY/JAZ family.</text>
</comment>
<keyword evidence="2 4" id="KW-1184">Jasmonic acid signaling pathway</keyword>
<evidence type="ECO:0000256" key="3">
    <source>
        <dbReference type="ARBA" id="ARBA00022843"/>
    </source>
</evidence>
<dbReference type="GO" id="GO:0031347">
    <property type="term" value="P:regulation of defense response"/>
    <property type="evidence" value="ECO:0007669"/>
    <property type="project" value="UniProtKB-UniRule"/>
</dbReference>
<dbReference type="InParanoid" id="A0A1D6EPM4"/>
<feature type="region of interest" description="Disordered" evidence="5">
    <location>
        <begin position="382"/>
        <end position="425"/>
    </location>
</feature>
<dbReference type="InterPro" id="IPR010399">
    <property type="entry name" value="Tify_dom"/>
</dbReference>
<dbReference type="EMBL" id="CM007648">
    <property type="protein sequence ID" value="ONM21721.1"/>
    <property type="molecule type" value="Genomic_DNA"/>
</dbReference>
<dbReference type="ExpressionAtlas" id="A0A1D6EPM4">
    <property type="expression patterns" value="baseline and differential"/>
</dbReference>
<accession>A0A1D6EPM4</accession>
<gene>
    <name evidence="7" type="ORF">ZEAMMB73_Zm00001d005726</name>
</gene>
<dbReference type="Pfam" id="PF06200">
    <property type="entry name" value="tify"/>
    <property type="match status" value="1"/>
</dbReference>
<feature type="compositionally biased region" description="Basic and acidic residues" evidence="5">
    <location>
        <begin position="12"/>
        <end position="21"/>
    </location>
</feature>
<evidence type="ECO:0000256" key="4">
    <source>
        <dbReference type="RuleBase" id="RU369065"/>
    </source>
</evidence>
<dbReference type="GO" id="GO:0005634">
    <property type="term" value="C:nucleus"/>
    <property type="evidence" value="ECO:0007669"/>
    <property type="project" value="UniProtKB-SubCell"/>
</dbReference>
<feature type="compositionally biased region" description="Polar residues" evidence="5">
    <location>
        <begin position="482"/>
        <end position="503"/>
    </location>
</feature>
<protein>
    <recommendedName>
        <fullName evidence="4">Protein TIFY</fullName>
    </recommendedName>
    <alternativeName>
        <fullName evidence="4">Jasmonate ZIM domain-containing protein</fullName>
    </alternativeName>
</protein>
<evidence type="ECO:0000256" key="5">
    <source>
        <dbReference type="SAM" id="MobiDB-lite"/>
    </source>
</evidence>
<dbReference type="InterPro" id="IPR018467">
    <property type="entry name" value="CCT_CS"/>
</dbReference>
<dbReference type="SMART" id="SM00979">
    <property type="entry name" value="TIFY"/>
    <property type="match status" value="1"/>
</dbReference>
<evidence type="ECO:0000256" key="1">
    <source>
        <dbReference type="ARBA" id="ARBA00008614"/>
    </source>
</evidence>
<organism evidence="7">
    <name type="scientific">Zea mays</name>
    <name type="common">Maize</name>
    <dbReference type="NCBI Taxonomy" id="4577"/>
    <lineage>
        <taxon>Eukaryota</taxon>
        <taxon>Viridiplantae</taxon>
        <taxon>Streptophyta</taxon>
        <taxon>Embryophyta</taxon>
        <taxon>Tracheophyta</taxon>
        <taxon>Spermatophyta</taxon>
        <taxon>Magnoliopsida</taxon>
        <taxon>Liliopsida</taxon>
        <taxon>Poales</taxon>
        <taxon>Poaceae</taxon>
        <taxon>PACMAD clade</taxon>
        <taxon>Panicoideae</taxon>
        <taxon>Andropogonodae</taxon>
        <taxon>Andropogoneae</taxon>
        <taxon>Tripsacinae</taxon>
        <taxon>Zea</taxon>
    </lineage>
</organism>
<feature type="compositionally biased region" description="Low complexity" evidence="5">
    <location>
        <begin position="397"/>
        <end position="420"/>
    </location>
</feature>
<dbReference type="PANTHER" id="PTHR33077">
    <property type="entry name" value="PROTEIN TIFY 4A-RELATED-RELATED"/>
    <property type="match status" value="1"/>
</dbReference>
<evidence type="ECO:0000256" key="2">
    <source>
        <dbReference type="ARBA" id="ARBA00022819"/>
    </source>
</evidence>
<proteinExistence type="inferred from homology"/>
<comment type="domain">
    <text evidence="4">The jas domain is required for interaction with COI1.</text>
</comment>
<dbReference type="FunCoup" id="A0A1D6EPM4">
    <property type="interactions" value="1459"/>
</dbReference>
<dbReference type="InterPro" id="IPR040390">
    <property type="entry name" value="TIFY/JAZ"/>
</dbReference>
<dbReference type="PaxDb" id="4577-GRMZM2G114681_P02"/>